<dbReference type="Gene3D" id="3.90.78.10">
    <property type="entry name" value="UDP-N-acetylenolpyruvoylglucosamine reductase, C-terminal domain"/>
    <property type="match status" value="1"/>
</dbReference>
<dbReference type="PANTHER" id="PTHR21071">
    <property type="entry name" value="UDP-N-ACETYLENOLPYRUVOYLGLUCOSAMINE REDUCTASE"/>
    <property type="match status" value="1"/>
</dbReference>
<dbReference type="HAMAP" id="MF_00037">
    <property type="entry name" value="MurB"/>
    <property type="match status" value="1"/>
</dbReference>
<comment type="function">
    <text evidence="2 19">Cell wall formation.</text>
</comment>
<comment type="pathway">
    <text evidence="4 19">Cell wall biogenesis; peptidoglycan biosynthesis.</text>
</comment>
<evidence type="ECO:0000313" key="21">
    <source>
        <dbReference type="EMBL" id="MBD8002025.1"/>
    </source>
</evidence>
<dbReference type="NCBIfam" id="TIGR00179">
    <property type="entry name" value="murB"/>
    <property type="match status" value="1"/>
</dbReference>
<dbReference type="Pfam" id="PF01565">
    <property type="entry name" value="FAD_binding_4"/>
    <property type="match status" value="1"/>
</dbReference>
<keyword evidence="22" id="KW-1185">Reference proteome</keyword>
<dbReference type="PROSITE" id="PS51387">
    <property type="entry name" value="FAD_PCMH"/>
    <property type="match status" value="1"/>
</dbReference>
<evidence type="ECO:0000256" key="9">
    <source>
        <dbReference type="ARBA" id="ARBA00022630"/>
    </source>
</evidence>
<keyword evidence="10 19" id="KW-0274">FAD</keyword>
<keyword evidence="8 19" id="KW-0132">Cell division</keyword>
<comment type="catalytic activity">
    <reaction evidence="18 19">
        <text>UDP-N-acetyl-alpha-D-muramate + NADP(+) = UDP-N-acetyl-3-O-(1-carboxyvinyl)-alpha-D-glucosamine + NADPH + H(+)</text>
        <dbReference type="Rhea" id="RHEA:12248"/>
        <dbReference type="ChEBI" id="CHEBI:15378"/>
        <dbReference type="ChEBI" id="CHEBI:57783"/>
        <dbReference type="ChEBI" id="CHEBI:58349"/>
        <dbReference type="ChEBI" id="CHEBI:68483"/>
        <dbReference type="ChEBI" id="CHEBI:70757"/>
        <dbReference type="EC" id="1.3.1.98"/>
    </reaction>
</comment>
<evidence type="ECO:0000256" key="13">
    <source>
        <dbReference type="ARBA" id="ARBA00022984"/>
    </source>
</evidence>
<evidence type="ECO:0000259" key="20">
    <source>
        <dbReference type="PROSITE" id="PS51387"/>
    </source>
</evidence>
<keyword evidence="15 19" id="KW-0131">Cell cycle</keyword>
<dbReference type="InterPro" id="IPR036318">
    <property type="entry name" value="FAD-bd_PCMH-like_sf"/>
</dbReference>
<dbReference type="InterPro" id="IPR036635">
    <property type="entry name" value="MurB_C_sf"/>
</dbReference>
<feature type="domain" description="FAD-binding PCMH-type" evidence="20">
    <location>
        <begin position="17"/>
        <end position="188"/>
    </location>
</feature>
<evidence type="ECO:0000256" key="19">
    <source>
        <dbReference type="HAMAP-Rule" id="MF_00037"/>
    </source>
</evidence>
<keyword evidence="14 19" id="KW-0560">Oxidoreductase</keyword>
<protein>
    <recommendedName>
        <fullName evidence="6 19">UDP-N-acetylenolpyruvoylglucosamine reductase</fullName>
        <ecNumber evidence="5 19">1.3.1.98</ecNumber>
    </recommendedName>
    <alternativeName>
        <fullName evidence="17 19">UDP-N-acetylmuramate dehydrogenase</fullName>
    </alternativeName>
</protein>
<accession>A0ABR8VBB3</accession>
<dbReference type="InterPro" id="IPR003170">
    <property type="entry name" value="MurB"/>
</dbReference>
<gene>
    <name evidence="19 21" type="primary">murB</name>
    <name evidence="21" type="ORF">H9626_07340</name>
</gene>
<dbReference type="InterPro" id="IPR016169">
    <property type="entry name" value="FAD-bd_PCMH_sub2"/>
</dbReference>
<dbReference type="EC" id="1.3.1.98" evidence="5 19"/>
<keyword evidence="13 19" id="KW-0573">Peptidoglycan synthesis</keyword>
<proteinExistence type="inferred from homology"/>
<evidence type="ECO:0000256" key="4">
    <source>
        <dbReference type="ARBA" id="ARBA00004752"/>
    </source>
</evidence>
<evidence type="ECO:0000256" key="15">
    <source>
        <dbReference type="ARBA" id="ARBA00023306"/>
    </source>
</evidence>
<evidence type="ECO:0000313" key="22">
    <source>
        <dbReference type="Proteomes" id="UP000616346"/>
    </source>
</evidence>
<keyword evidence="7 19" id="KW-0963">Cytoplasm</keyword>
<comment type="subcellular location">
    <subcellularLocation>
        <location evidence="3 19">Cytoplasm</location>
    </subcellularLocation>
</comment>
<keyword evidence="16 19" id="KW-0961">Cell wall biogenesis/degradation</keyword>
<evidence type="ECO:0000256" key="5">
    <source>
        <dbReference type="ARBA" id="ARBA00012518"/>
    </source>
</evidence>
<comment type="similarity">
    <text evidence="19">Belongs to the MurB family.</text>
</comment>
<dbReference type="InterPro" id="IPR006094">
    <property type="entry name" value="Oxid_FAD_bind_N"/>
</dbReference>
<dbReference type="GO" id="GO:0008762">
    <property type="term" value="F:UDP-N-acetylmuramate dehydrogenase activity"/>
    <property type="evidence" value="ECO:0007669"/>
    <property type="project" value="UniProtKB-EC"/>
</dbReference>
<dbReference type="RefSeq" id="WP_191710074.1">
    <property type="nucleotide sequence ID" value="NZ_JACSPQ010000005.1"/>
</dbReference>
<evidence type="ECO:0000256" key="3">
    <source>
        <dbReference type="ARBA" id="ARBA00004496"/>
    </source>
</evidence>
<dbReference type="InterPro" id="IPR011601">
    <property type="entry name" value="MurB_C"/>
</dbReference>
<evidence type="ECO:0000256" key="10">
    <source>
        <dbReference type="ARBA" id="ARBA00022827"/>
    </source>
</evidence>
<evidence type="ECO:0000256" key="1">
    <source>
        <dbReference type="ARBA" id="ARBA00001974"/>
    </source>
</evidence>
<dbReference type="NCBIfam" id="NF010478">
    <property type="entry name" value="PRK13903.1"/>
    <property type="match status" value="1"/>
</dbReference>
<evidence type="ECO:0000256" key="18">
    <source>
        <dbReference type="ARBA" id="ARBA00048914"/>
    </source>
</evidence>
<evidence type="ECO:0000256" key="7">
    <source>
        <dbReference type="ARBA" id="ARBA00022490"/>
    </source>
</evidence>
<feature type="active site" description="Proton donor" evidence="19">
    <location>
        <position position="237"/>
    </location>
</feature>
<name>A0ABR8VBB3_9BACT</name>
<evidence type="ECO:0000256" key="2">
    <source>
        <dbReference type="ARBA" id="ARBA00003921"/>
    </source>
</evidence>
<dbReference type="InterPro" id="IPR016167">
    <property type="entry name" value="FAD-bd_PCMH_sub1"/>
</dbReference>
<reference evidence="21 22" key="1">
    <citation type="submission" date="2020-08" db="EMBL/GenBank/DDBJ databases">
        <title>A Genomic Blueprint of the Chicken Gut Microbiome.</title>
        <authorList>
            <person name="Gilroy R."/>
            <person name="Ravi A."/>
            <person name="Getino M."/>
            <person name="Pursley I."/>
            <person name="Horton D.L."/>
            <person name="Alikhan N.-F."/>
            <person name="Baker D."/>
            <person name="Gharbi K."/>
            <person name="Hall N."/>
            <person name="Watson M."/>
            <person name="Adriaenssens E.M."/>
            <person name="Foster-Nyarko E."/>
            <person name="Jarju S."/>
            <person name="Secka A."/>
            <person name="Antonio M."/>
            <person name="Oren A."/>
            <person name="Chaudhuri R."/>
            <person name="La Ragione R.M."/>
            <person name="Hildebrand F."/>
            <person name="Pallen M.J."/>
        </authorList>
    </citation>
    <scope>NUCLEOTIDE SEQUENCE [LARGE SCALE GENOMIC DNA]</scope>
    <source>
        <strain evidence="21 22">Sa1YUN3</strain>
    </source>
</reference>
<feature type="active site" evidence="19">
    <location>
        <position position="164"/>
    </location>
</feature>
<evidence type="ECO:0000256" key="8">
    <source>
        <dbReference type="ARBA" id="ARBA00022618"/>
    </source>
</evidence>
<dbReference type="Gene3D" id="3.30.465.10">
    <property type="match status" value="1"/>
</dbReference>
<comment type="caution">
    <text evidence="21">The sequence shown here is derived from an EMBL/GenBank/DDBJ whole genome shotgun (WGS) entry which is preliminary data.</text>
</comment>
<keyword evidence="11 19" id="KW-0521">NADP</keyword>
<evidence type="ECO:0000256" key="11">
    <source>
        <dbReference type="ARBA" id="ARBA00022857"/>
    </source>
</evidence>
<dbReference type="Proteomes" id="UP000616346">
    <property type="component" value="Unassembled WGS sequence"/>
</dbReference>
<organism evidence="21 22">
    <name type="scientific">Phocaeicola faecium</name>
    <dbReference type="NCBI Taxonomy" id="2762213"/>
    <lineage>
        <taxon>Bacteria</taxon>
        <taxon>Pseudomonadati</taxon>
        <taxon>Bacteroidota</taxon>
        <taxon>Bacteroidia</taxon>
        <taxon>Bacteroidales</taxon>
        <taxon>Bacteroidaceae</taxon>
        <taxon>Phocaeicola</taxon>
    </lineage>
</organism>
<dbReference type="InterPro" id="IPR016166">
    <property type="entry name" value="FAD-bd_PCMH"/>
</dbReference>
<feature type="active site" evidence="19">
    <location>
        <position position="333"/>
    </location>
</feature>
<evidence type="ECO:0000256" key="6">
    <source>
        <dbReference type="ARBA" id="ARBA00015188"/>
    </source>
</evidence>
<dbReference type="SUPFAM" id="SSF56176">
    <property type="entry name" value="FAD-binding/transporter-associated domain-like"/>
    <property type="match status" value="1"/>
</dbReference>
<sequence length="337" mass="37804">MKEYNNYSLLPYNTFGINVQAARFVEYVSVDELVAFLSANEKERSSFLQIGGGSNLLFTSDYSGTILHSAIKGYEITGQTKDYVEVCVGASEVWDDFVSYAVSCGWYGAENLSLIPGEVGASAVQNIGAYGVEVKDLIRFVDAVCIETGDVRRFSAEECQYAYRSSVFKKELKNKYIVTHVTYRLSKHPLYRLDYGNIRTELEKEKCELTLDNIRRLIIKIREAKLPDPKRIGNAGSFFMNPFIEKSQYEVLLKAYPDMPCYPAADGLVKVPAGWLIERCGWKGKSLGRAGVYEKQALVLVNRGGATGEEIVRLAKEIIRSVEEKFGITIKPEVNII</sequence>
<comment type="cofactor">
    <cofactor evidence="1 19">
        <name>FAD</name>
        <dbReference type="ChEBI" id="CHEBI:57692"/>
    </cofactor>
</comment>
<dbReference type="NCBIfam" id="NF000755">
    <property type="entry name" value="PRK00046.1"/>
    <property type="match status" value="1"/>
</dbReference>
<dbReference type="Pfam" id="PF02873">
    <property type="entry name" value="MurB_C"/>
    <property type="match status" value="1"/>
</dbReference>
<evidence type="ECO:0000256" key="17">
    <source>
        <dbReference type="ARBA" id="ARBA00031026"/>
    </source>
</evidence>
<evidence type="ECO:0000256" key="16">
    <source>
        <dbReference type="ARBA" id="ARBA00023316"/>
    </source>
</evidence>
<keyword evidence="12 19" id="KW-0133">Cell shape</keyword>
<keyword evidence="9 19" id="KW-0285">Flavoprotein</keyword>
<dbReference type="EMBL" id="JACSPQ010000005">
    <property type="protein sequence ID" value="MBD8002025.1"/>
    <property type="molecule type" value="Genomic_DNA"/>
</dbReference>
<evidence type="ECO:0000256" key="12">
    <source>
        <dbReference type="ARBA" id="ARBA00022960"/>
    </source>
</evidence>
<evidence type="ECO:0000256" key="14">
    <source>
        <dbReference type="ARBA" id="ARBA00023002"/>
    </source>
</evidence>
<dbReference type="Gene3D" id="3.30.43.10">
    <property type="entry name" value="Uridine Diphospho-n-acetylenolpyruvylglucosamine Reductase, domain 2"/>
    <property type="match status" value="1"/>
</dbReference>
<dbReference type="PANTHER" id="PTHR21071:SF4">
    <property type="entry name" value="UDP-N-ACETYLENOLPYRUVOYLGLUCOSAMINE REDUCTASE"/>
    <property type="match status" value="1"/>
</dbReference>
<dbReference type="SUPFAM" id="SSF56194">
    <property type="entry name" value="Uridine diphospho-N-Acetylenolpyruvylglucosamine reductase, MurB, C-terminal domain"/>
    <property type="match status" value="1"/>
</dbReference>